<proteinExistence type="predicted"/>
<evidence type="ECO:0000313" key="2">
    <source>
        <dbReference type="Proteomes" id="UP000477680"/>
    </source>
</evidence>
<organism evidence="1 2">
    <name type="scientific">Kineobactrum salinum</name>
    <dbReference type="NCBI Taxonomy" id="2708301"/>
    <lineage>
        <taxon>Bacteria</taxon>
        <taxon>Pseudomonadati</taxon>
        <taxon>Pseudomonadota</taxon>
        <taxon>Gammaproteobacteria</taxon>
        <taxon>Cellvibrionales</taxon>
        <taxon>Halieaceae</taxon>
        <taxon>Kineobactrum</taxon>
    </lineage>
</organism>
<reference evidence="1 2" key="1">
    <citation type="submission" date="2020-02" db="EMBL/GenBank/DDBJ databases">
        <title>Genome sequencing for Kineobactrum sp. M2.</title>
        <authorList>
            <person name="Park S.-J."/>
        </authorList>
    </citation>
    <scope>NUCLEOTIDE SEQUENCE [LARGE SCALE GENOMIC DNA]</scope>
    <source>
        <strain evidence="1 2">M2</strain>
    </source>
</reference>
<protein>
    <submittedName>
        <fullName evidence="1">Helix-turn-helix domain-containing protein</fullName>
    </submittedName>
</protein>
<gene>
    <name evidence="1" type="ORF">G3T16_19055</name>
</gene>
<evidence type="ECO:0000313" key="1">
    <source>
        <dbReference type="EMBL" id="QIB67193.1"/>
    </source>
</evidence>
<dbReference type="Proteomes" id="UP000477680">
    <property type="component" value="Chromosome"/>
</dbReference>
<dbReference type="EMBL" id="CP048711">
    <property type="protein sequence ID" value="QIB67193.1"/>
    <property type="molecule type" value="Genomic_DNA"/>
</dbReference>
<sequence>MAVPDVGLLKYCETERQKEVVQAFADGGSLRAAARSLGVTRQTAQDVVRLVRKRAVAAGYSPDAQMNTPFPEGISLKRISQRRRADGELLDYWQIGEPGKEQQEALLREFCAGLASSLAPSPSTPAPPVDTDQMLSAIVIGDGHLGMLAFGEETLGEDFNIEIATADLRAAIDYLVHCAPASSEGLLVNVGDFLHMDDTSNKTPASGHALDVDLSHHRLMRIAGVLLRYAIDKMLTKFATVRVVNAAGNHDPHSARALSMFLEGIYENHARVIVEPTKGKFYFLEFGNNLIGITHGDRIPANRLAGMMTQHAAEAWGRTKYRRWWVGHIHHKRFQEMEMGCSIESFNTLAAGDAWHASMGYSAERGIEMITLHKEFGQVGRTNASLALVRAFAGGELAA</sequence>
<dbReference type="KEGG" id="kim:G3T16_19055"/>
<dbReference type="SUPFAM" id="SSF56300">
    <property type="entry name" value="Metallo-dependent phosphatases"/>
    <property type="match status" value="1"/>
</dbReference>
<accession>A0A6C0U5S7</accession>
<dbReference type="InterPro" id="IPR029052">
    <property type="entry name" value="Metallo-depent_PP-like"/>
</dbReference>
<name>A0A6C0U5S7_9GAMM</name>
<dbReference type="RefSeq" id="WP_163496620.1">
    <property type="nucleotide sequence ID" value="NZ_CP048711.1"/>
</dbReference>
<keyword evidence="2" id="KW-1185">Reference proteome</keyword>
<dbReference type="AlphaFoldDB" id="A0A6C0U5S7"/>